<keyword evidence="7 8" id="KW-0472">Membrane</keyword>
<evidence type="ECO:0000256" key="7">
    <source>
        <dbReference type="ARBA" id="ARBA00023136"/>
    </source>
</evidence>
<dbReference type="Proteomes" id="UP000543174">
    <property type="component" value="Unassembled WGS sequence"/>
</dbReference>
<evidence type="ECO:0000256" key="6">
    <source>
        <dbReference type="ARBA" id="ARBA00022989"/>
    </source>
</evidence>
<gene>
    <name evidence="9" type="ORF">HNP21_004950</name>
</gene>
<feature type="transmembrane region" description="Helical" evidence="8">
    <location>
        <begin position="44"/>
        <end position="63"/>
    </location>
</feature>
<organism evidence="9 10">
    <name type="scientific">Priestia aryabhattai</name>
    <name type="common">Bacillus aryabhattai</name>
    <dbReference type="NCBI Taxonomy" id="412384"/>
    <lineage>
        <taxon>Bacteria</taxon>
        <taxon>Bacillati</taxon>
        <taxon>Bacillota</taxon>
        <taxon>Bacilli</taxon>
        <taxon>Bacillales</taxon>
        <taxon>Bacillaceae</taxon>
        <taxon>Priestia</taxon>
    </lineage>
</organism>
<evidence type="ECO:0000313" key="10">
    <source>
        <dbReference type="Proteomes" id="UP000543174"/>
    </source>
</evidence>
<sequence>MITRPTEKNKVSPYFAFFLVSSAQINVGLFGFQRYIAKDVGQDAWLTVLLVGLAVHLLIWICYQILNKGGNDIISIHYDLFGKWIGGLLNFIIILYFLVLVIIWTRTYVEVIQVWMTPFINQGWIVGLILILAYYYVSGGFRVVTGLTFFSGIIITIILFTLYFPIKEAHFHNLLPIFDHSINDQFNAMKEMVYSYLGFEFILIFYPFLGQPKKSQKWSHLGVSFTMLIYTAFIIVSLAYYNLDQLYHTVWATLTLWQEIKLPFIERFEYVGISLWLFLVLPGICLGLWASSRSLKKIFHVNQHIALLILICIVFIVSNLIIDRQQINMYTKLIRNIGAYIIFLYIPLLFLIQAIVYKVRKNKK</sequence>
<comment type="subcellular location">
    <subcellularLocation>
        <location evidence="1">Membrane</location>
        <topology evidence="1">Multi-pass membrane protein</topology>
    </subcellularLocation>
</comment>
<dbReference type="PANTHER" id="PTHR34975">
    <property type="entry name" value="SPORE GERMINATION PROTEIN A2"/>
    <property type="match status" value="1"/>
</dbReference>
<feature type="transmembrane region" description="Helical" evidence="8">
    <location>
        <begin position="337"/>
        <end position="357"/>
    </location>
</feature>
<keyword evidence="10" id="KW-1185">Reference proteome</keyword>
<evidence type="ECO:0000313" key="9">
    <source>
        <dbReference type="EMBL" id="MBA9041820.1"/>
    </source>
</evidence>
<feature type="transmembrane region" description="Helical" evidence="8">
    <location>
        <begin position="193"/>
        <end position="209"/>
    </location>
</feature>
<feature type="transmembrane region" description="Helical" evidence="8">
    <location>
        <begin position="144"/>
        <end position="166"/>
    </location>
</feature>
<accession>A0A7W3NF41</accession>
<feature type="transmembrane region" description="Helical" evidence="8">
    <location>
        <begin position="301"/>
        <end position="322"/>
    </location>
</feature>
<evidence type="ECO:0000256" key="8">
    <source>
        <dbReference type="SAM" id="Phobius"/>
    </source>
</evidence>
<dbReference type="RefSeq" id="WP_182527820.1">
    <property type="nucleotide sequence ID" value="NZ_JACJHT010000006.1"/>
</dbReference>
<evidence type="ECO:0000256" key="4">
    <source>
        <dbReference type="ARBA" id="ARBA00022544"/>
    </source>
</evidence>
<dbReference type="EMBL" id="JACJHT010000006">
    <property type="protein sequence ID" value="MBA9041820.1"/>
    <property type="molecule type" value="Genomic_DNA"/>
</dbReference>
<keyword evidence="4" id="KW-0309">Germination</keyword>
<dbReference type="GO" id="GO:0016020">
    <property type="term" value="C:membrane"/>
    <property type="evidence" value="ECO:0007669"/>
    <property type="project" value="UniProtKB-SubCell"/>
</dbReference>
<evidence type="ECO:0000256" key="2">
    <source>
        <dbReference type="ARBA" id="ARBA00007998"/>
    </source>
</evidence>
<reference evidence="9" key="1">
    <citation type="submission" date="2020-08" db="EMBL/GenBank/DDBJ databases">
        <title>Functional genomics of gut bacteria from endangered species of beetles.</title>
        <authorList>
            <person name="Carlos-Shanley C."/>
        </authorList>
    </citation>
    <scope>NUCLEOTIDE SEQUENCE [LARGE SCALE GENOMIC DNA]</scope>
    <source>
        <strain evidence="9">S00060</strain>
    </source>
</reference>
<dbReference type="NCBIfam" id="TIGR00912">
    <property type="entry name" value="2A0309"/>
    <property type="match status" value="1"/>
</dbReference>
<protein>
    <submittedName>
        <fullName evidence="9">Spore germination protein (Amino acid permease)</fullName>
    </submittedName>
</protein>
<comment type="similarity">
    <text evidence="2">Belongs to the amino acid-polyamine-organocation (APC) superfamily. Spore germination protein (SGP) (TC 2.A.3.9) family.</text>
</comment>
<dbReference type="Pfam" id="PF03845">
    <property type="entry name" value="Spore_permease"/>
    <property type="match status" value="1"/>
</dbReference>
<comment type="caution">
    <text evidence="9">The sequence shown here is derived from an EMBL/GenBank/DDBJ whole genome shotgun (WGS) entry which is preliminary data.</text>
</comment>
<dbReference type="PANTHER" id="PTHR34975:SF2">
    <property type="entry name" value="SPORE GERMINATION PROTEIN A2"/>
    <property type="match status" value="1"/>
</dbReference>
<evidence type="ECO:0000256" key="5">
    <source>
        <dbReference type="ARBA" id="ARBA00022692"/>
    </source>
</evidence>
<dbReference type="AlphaFoldDB" id="A0A7W3NF41"/>
<feature type="transmembrane region" description="Helical" evidence="8">
    <location>
        <begin position="270"/>
        <end position="289"/>
    </location>
</feature>
<name>A0A7W3NF41_PRIAR</name>
<proteinExistence type="inferred from homology"/>
<keyword evidence="6 8" id="KW-1133">Transmembrane helix</keyword>
<feature type="transmembrane region" description="Helical" evidence="8">
    <location>
        <begin position="84"/>
        <end position="104"/>
    </location>
</feature>
<feature type="transmembrane region" description="Helical" evidence="8">
    <location>
        <begin position="119"/>
        <end position="137"/>
    </location>
</feature>
<evidence type="ECO:0000256" key="3">
    <source>
        <dbReference type="ARBA" id="ARBA00022448"/>
    </source>
</evidence>
<feature type="transmembrane region" description="Helical" evidence="8">
    <location>
        <begin position="221"/>
        <end position="241"/>
    </location>
</feature>
<keyword evidence="3" id="KW-0813">Transport</keyword>
<dbReference type="InterPro" id="IPR004761">
    <property type="entry name" value="Spore_GerAB"/>
</dbReference>
<keyword evidence="5 8" id="KW-0812">Transmembrane</keyword>
<dbReference type="GO" id="GO:0009847">
    <property type="term" value="P:spore germination"/>
    <property type="evidence" value="ECO:0007669"/>
    <property type="project" value="InterPro"/>
</dbReference>
<feature type="transmembrane region" description="Helical" evidence="8">
    <location>
        <begin position="12"/>
        <end position="32"/>
    </location>
</feature>
<evidence type="ECO:0000256" key="1">
    <source>
        <dbReference type="ARBA" id="ARBA00004141"/>
    </source>
</evidence>